<organism evidence="3 4">
    <name type="scientific">Cinnamomum micranthum f. kanehirae</name>
    <dbReference type="NCBI Taxonomy" id="337451"/>
    <lineage>
        <taxon>Eukaryota</taxon>
        <taxon>Viridiplantae</taxon>
        <taxon>Streptophyta</taxon>
        <taxon>Embryophyta</taxon>
        <taxon>Tracheophyta</taxon>
        <taxon>Spermatophyta</taxon>
        <taxon>Magnoliopsida</taxon>
        <taxon>Magnoliidae</taxon>
        <taxon>Laurales</taxon>
        <taxon>Lauraceae</taxon>
        <taxon>Cinnamomum</taxon>
    </lineage>
</organism>
<dbReference type="InterPro" id="IPR026961">
    <property type="entry name" value="PGG_dom"/>
</dbReference>
<evidence type="ECO:0000313" key="4">
    <source>
        <dbReference type="Proteomes" id="UP000283530"/>
    </source>
</evidence>
<protein>
    <submittedName>
        <fullName evidence="3">Ankyrin repeat-containing protein ITN1 isoform X3</fullName>
    </submittedName>
</protein>
<evidence type="ECO:0000313" key="3">
    <source>
        <dbReference type="EMBL" id="RWR75625.1"/>
    </source>
</evidence>
<comment type="caution">
    <text evidence="3">The sequence shown here is derived from an EMBL/GenBank/DDBJ whole genome shotgun (WGS) entry which is preliminary data.</text>
</comment>
<dbReference type="PANTHER" id="PTHR24177">
    <property type="entry name" value="CASKIN"/>
    <property type="match status" value="1"/>
</dbReference>
<evidence type="ECO:0000256" key="1">
    <source>
        <dbReference type="SAM" id="Phobius"/>
    </source>
</evidence>
<keyword evidence="1" id="KW-0812">Transmembrane</keyword>
<proteinExistence type="predicted"/>
<gene>
    <name evidence="3" type="ORF">CKAN_00401600</name>
</gene>
<evidence type="ECO:0000259" key="2">
    <source>
        <dbReference type="Pfam" id="PF13962"/>
    </source>
</evidence>
<feature type="transmembrane region" description="Helical" evidence="1">
    <location>
        <begin position="73"/>
        <end position="98"/>
    </location>
</feature>
<feature type="transmembrane region" description="Helical" evidence="1">
    <location>
        <begin position="41"/>
        <end position="61"/>
    </location>
</feature>
<dbReference type="AlphaFoldDB" id="A0A3S3NUV3"/>
<keyword evidence="4" id="KW-1185">Reference proteome</keyword>
<dbReference type="Pfam" id="PF13962">
    <property type="entry name" value="PGG"/>
    <property type="match status" value="1"/>
</dbReference>
<dbReference type="STRING" id="337451.A0A3S3NUV3"/>
<keyword evidence="1" id="KW-0472">Membrane</keyword>
<feature type="transmembrane region" description="Helical" evidence="1">
    <location>
        <begin position="7"/>
        <end position="29"/>
    </location>
</feature>
<keyword evidence="1" id="KW-1133">Transmembrane helix</keyword>
<dbReference type="Proteomes" id="UP000283530">
    <property type="component" value="Unassembled WGS sequence"/>
</dbReference>
<name>A0A3S3NUV3_9MAGN</name>
<dbReference type="GO" id="GO:0016020">
    <property type="term" value="C:membrane"/>
    <property type="evidence" value="ECO:0007669"/>
    <property type="project" value="TreeGrafter"/>
</dbReference>
<dbReference type="PANTHER" id="PTHR24177:SF103">
    <property type="entry name" value="PGG DOMAIN-CONTAINING PROTEIN"/>
    <property type="match status" value="1"/>
</dbReference>
<dbReference type="EMBL" id="QPKB01000002">
    <property type="protein sequence ID" value="RWR75625.1"/>
    <property type="molecule type" value="Genomic_DNA"/>
</dbReference>
<reference evidence="3 4" key="1">
    <citation type="journal article" date="2019" name="Nat. Plants">
        <title>Stout camphor tree genome fills gaps in understanding of flowering plant genome evolution.</title>
        <authorList>
            <person name="Chaw S.M."/>
            <person name="Liu Y.C."/>
            <person name="Wu Y.W."/>
            <person name="Wang H.Y."/>
            <person name="Lin C.I."/>
            <person name="Wu C.S."/>
            <person name="Ke H.M."/>
            <person name="Chang L.Y."/>
            <person name="Hsu C.Y."/>
            <person name="Yang H.T."/>
            <person name="Sudianto E."/>
            <person name="Hsu M.H."/>
            <person name="Wu K.P."/>
            <person name="Wang L.N."/>
            <person name="Leebens-Mack J.H."/>
            <person name="Tsai I.J."/>
        </authorList>
    </citation>
    <scope>NUCLEOTIDE SEQUENCE [LARGE SCALE GENOMIC DNA]</scope>
    <source>
        <strain evidence="4">cv. Chaw 1501</strain>
        <tissue evidence="3">Young leaves</tissue>
    </source>
</reference>
<feature type="domain" description="PGG" evidence="2">
    <location>
        <begin position="1"/>
        <end position="65"/>
    </location>
</feature>
<sequence>MFAISSLAALCFSITSVTMFLSILTSRYLVWDFYYSLPSKLILGLSSLFISIVSILVSFCSGHFLSIRDKLKFAVFPIYAFTCLPLTLFAVAQFPLYLDLIRSIMAPVPKRSLEVTSI</sequence>
<accession>A0A3S3NUV3</accession>